<keyword evidence="3" id="KW-0663">Pyridoxal phosphate</keyword>
<dbReference type="InterPro" id="IPR002986">
    <property type="entry name" value="DAP_deCOOHase_LysA"/>
</dbReference>
<dbReference type="InterPro" id="IPR029066">
    <property type="entry name" value="PLP-binding_barrel"/>
</dbReference>
<sequence length="144" mass="15748">FEPGRAIVANAGVLLTRVEYLKPGETRNFALIDAGMNDLLRPSLYGAWMNIIEVDSRAGHPPALYDVVGPVCETGDFLGKERTLAISEGSLLAVRSAGAYGFTMASNYNTRPRAAEVLVDGTQAYLIREREQLADLWRGEHLLP</sequence>
<dbReference type="Pfam" id="PF00278">
    <property type="entry name" value="Orn_DAP_Arg_deC"/>
    <property type="match status" value="1"/>
</dbReference>
<evidence type="ECO:0000256" key="2">
    <source>
        <dbReference type="ARBA" id="ARBA00022793"/>
    </source>
</evidence>
<dbReference type="FunFam" id="2.40.37.10:FF:000003">
    <property type="entry name" value="Diaminopimelate decarboxylase"/>
    <property type="match status" value="1"/>
</dbReference>
<feature type="domain" description="Orn/DAP/Arg decarboxylase 2 C-terminal" evidence="5">
    <location>
        <begin position="10"/>
        <end position="98"/>
    </location>
</feature>
<protein>
    <submittedName>
        <fullName evidence="6">Diaminopimelate decarboxylase</fullName>
    </submittedName>
</protein>
<dbReference type="RefSeq" id="WP_420808078.1">
    <property type="nucleotide sequence ID" value="NZ_PGGC01000254.1"/>
</dbReference>
<comment type="cofactor">
    <cofactor evidence="1">
        <name>pyridoxal 5'-phosphate</name>
        <dbReference type="ChEBI" id="CHEBI:597326"/>
    </cofactor>
</comment>
<dbReference type="SUPFAM" id="SSF50621">
    <property type="entry name" value="Alanine racemase C-terminal domain-like"/>
    <property type="match status" value="1"/>
</dbReference>
<keyword evidence="4" id="KW-0456">Lyase</keyword>
<evidence type="ECO:0000313" key="6">
    <source>
        <dbReference type="EMBL" id="PJG57378.1"/>
    </source>
</evidence>
<dbReference type="Gene3D" id="2.40.37.10">
    <property type="entry name" value="Lyase, Ornithine Decarboxylase, Chain A, domain 1"/>
    <property type="match status" value="1"/>
</dbReference>
<organism evidence="6 7">
    <name type="scientific">Aeromonas cavernicola</name>
    <dbReference type="NCBI Taxonomy" id="1006623"/>
    <lineage>
        <taxon>Bacteria</taxon>
        <taxon>Pseudomonadati</taxon>
        <taxon>Pseudomonadota</taxon>
        <taxon>Gammaproteobacteria</taxon>
        <taxon>Aeromonadales</taxon>
        <taxon>Aeromonadaceae</taxon>
        <taxon>Aeromonas</taxon>
    </lineage>
</organism>
<dbReference type="AlphaFoldDB" id="A0A2H9U096"/>
<dbReference type="InterPro" id="IPR022643">
    <property type="entry name" value="De-COase2_C"/>
</dbReference>
<accession>A0A2H9U096</accession>
<dbReference type="Gene3D" id="3.20.20.10">
    <property type="entry name" value="Alanine racemase"/>
    <property type="match status" value="1"/>
</dbReference>
<dbReference type="Proteomes" id="UP000235861">
    <property type="component" value="Unassembled WGS sequence"/>
</dbReference>
<proteinExistence type="predicted"/>
<evidence type="ECO:0000313" key="7">
    <source>
        <dbReference type="Proteomes" id="UP000235861"/>
    </source>
</evidence>
<dbReference type="GO" id="GO:0009089">
    <property type="term" value="P:lysine biosynthetic process via diaminopimelate"/>
    <property type="evidence" value="ECO:0007669"/>
    <property type="project" value="InterPro"/>
</dbReference>
<dbReference type="GO" id="GO:0008836">
    <property type="term" value="F:diaminopimelate decarboxylase activity"/>
    <property type="evidence" value="ECO:0007669"/>
    <property type="project" value="InterPro"/>
</dbReference>
<dbReference type="PRINTS" id="PR01181">
    <property type="entry name" value="DAPDCRBXLASE"/>
</dbReference>
<gene>
    <name evidence="6" type="ORF">CUC53_18340</name>
</gene>
<evidence type="ECO:0000256" key="4">
    <source>
        <dbReference type="ARBA" id="ARBA00023239"/>
    </source>
</evidence>
<keyword evidence="2" id="KW-0210">Decarboxylase</keyword>
<name>A0A2H9U096_9GAMM</name>
<evidence type="ECO:0000256" key="1">
    <source>
        <dbReference type="ARBA" id="ARBA00001933"/>
    </source>
</evidence>
<dbReference type="EMBL" id="PGGC01000254">
    <property type="protein sequence ID" value="PJG57378.1"/>
    <property type="molecule type" value="Genomic_DNA"/>
</dbReference>
<keyword evidence="7" id="KW-1185">Reference proteome</keyword>
<feature type="non-terminal residue" evidence="6">
    <location>
        <position position="1"/>
    </location>
</feature>
<dbReference type="PANTHER" id="PTHR43727">
    <property type="entry name" value="DIAMINOPIMELATE DECARBOXYLASE"/>
    <property type="match status" value="1"/>
</dbReference>
<evidence type="ECO:0000259" key="5">
    <source>
        <dbReference type="Pfam" id="PF00278"/>
    </source>
</evidence>
<dbReference type="InterPro" id="IPR009006">
    <property type="entry name" value="Ala_racemase/Decarboxylase_C"/>
</dbReference>
<evidence type="ECO:0000256" key="3">
    <source>
        <dbReference type="ARBA" id="ARBA00022898"/>
    </source>
</evidence>
<comment type="caution">
    <text evidence="6">The sequence shown here is derived from an EMBL/GenBank/DDBJ whole genome shotgun (WGS) entry which is preliminary data.</text>
</comment>
<reference evidence="6 7" key="1">
    <citation type="submission" date="2017-11" db="EMBL/GenBank/DDBJ databases">
        <title>Draft genome sequence of environmental isolate Aeromonas cavernicola sp. nov. MDC 2508.</title>
        <authorList>
            <person name="Colston S.M."/>
            <person name="Navarro A."/>
            <person name="Martinez-Murcia A.J."/>
            <person name="Graf J."/>
        </authorList>
    </citation>
    <scope>NUCLEOTIDE SEQUENCE [LARGE SCALE GENOMIC DNA]</scope>
    <source>
        <strain evidence="6 7">MDC 2508</strain>
    </source>
</reference>
<dbReference type="PANTHER" id="PTHR43727:SF2">
    <property type="entry name" value="GROUP IV DECARBOXYLASE"/>
    <property type="match status" value="1"/>
</dbReference>